<reference evidence="1" key="1">
    <citation type="submission" date="2022-08" db="EMBL/GenBank/DDBJ databases">
        <title>Genome Sequence of Fusarium decemcellulare.</title>
        <authorList>
            <person name="Buettner E."/>
        </authorList>
    </citation>
    <scope>NUCLEOTIDE SEQUENCE</scope>
    <source>
        <strain evidence="1">Babe19</strain>
    </source>
</reference>
<dbReference type="Proteomes" id="UP001148629">
    <property type="component" value="Unassembled WGS sequence"/>
</dbReference>
<name>A0ACC1SF31_9HYPO</name>
<keyword evidence="2" id="KW-1185">Reference proteome</keyword>
<dbReference type="EMBL" id="JANRMS010000521">
    <property type="protein sequence ID" value="KAJ3538408.1"/>
    <property type="molecule type" value="Genomic_DNA"/>
</dbReference>
<sequence>MRLTHTLMFMATANIASSITLPLVRRQQTNPAPIRLIQNGVAFEVQVQINNQTFYVTPDTGSSDLWVPIANFQCVNGTTGQDVPQEDCAFGATFNVPESMEYVANQTFGVQYGTGIAVGKVALATVSINGFTVPHQKIGLVDRTDENGSGSGSGVLGLGFPPLTSAHPGTSIDNATLLLNRAVYDPVFVNMYKQGLVSSWYSFAIERPPNNATSGLGGWLGLGELPPVSHSNDWATKPIEVTEGLPDELTQGKRVISLMTLTVDGVSWGNGLSSHTTNSTRFQAVVDTGNHMNLLPETIAESINAAFDPPGIFDKEAHVYMVDCNATTPDLGITLDGHTFWHQSPEDLIYRDISGFCYSSVGPTGRGSGLEINFLGDAFLRNVVSVYDFGKREMRFAARTEVDRDSAPPRPVSSSATTPARSPWFSFVCVFILGVVSLI</sequence>
<protein>
    <submittedName>
        <fullName evidence="1">Uncharacterized protein</fullName>
    </submittedName>
</protein>
<gene>
    <name evidence="1" type="ORF">NM208_g5916</name>
</gene>
<accession>A0ACC1SF31</accession>
<organism evidence="1 2">
    <name type="scientific">Fusarium decemcellulare</name>
    <dbReference type="NCBI Taxonomy" id="57161"/>
    <lineage>
        <taxon>Eukaryota</taxon>
        <taxon>Fungi</taxon>
        <taxon>Dikarya</taxon>
        <taxon>Ascomycota</taxon>
        <taxon>Pezizomycotina</taxon>
        <taxon>Sordariomycetes</taxon>
        <taxon>Hypocreomycetidae</taxon>
        <taxon>Hypocreales</taxon>
        <taxon>Nectriaceae</taxon>
        <taxon>Fusarium</taxon>
        <taxon>Fusarium decemcellulare species complex</taxon>
    </lineage>
</organism>
<proteinExistence type="predicted"/>
<evidence type="ECO:0000313" key="2">
    <source>
        <dbReference type="Proteomes" id="UP001148629"/>
    </source>
</evidence>
<evidence type="ECO:0000313" key="1">
    <source>
        <dbReference type="EMBL" id="KAJ3538408.1"/>
    </source>
</evidence>
<comment type="caution">
    <text evidence="1">The sequence shown here is derived from an EMBL/GenBank/DDBJ whole genome shotgun (WGS) entry which is preliminary data.</text>
</comment>